<evidence type="ECO:0000256" key="1">
    <source>
        <dbReference type="ARBA" id="ARBA00022823"/>
    </source>
</evidence>
<organism evidence="4 5">
    <name type="scientific">Sulfobacillus thermotolerans</name>
    <dbReference type="NCBI Taxonomy" id="338644"/>
    <lineage>
        <taxon>Bacteria</taxon>
        <taxon>Bacillati</taxon>
        <taxon>Bacillota</taxon>
        <taxon>Clostridia</taxon>
        <taxon>Eubacteriales</taxon>
        <taxon>Clostridiales Family XVII. Incertae Sedis</taxon>
        <taxon>Sulfobacillus</taxon>
    </lineage>
</organism>
<dbReference type="InterPro" id="IPR033753">
    <property type="entry name" value="GCV_H/Fam206"/>
</dbReference>
<keyword evidence="5" id="KW-1185">Reference proteome</keyword>
<sequence length="146" mass="15802">MSDVHGCNLPDDLYYWIEKHTWAKPQDDGTILVGLTDVAQNMAGKIIVVNLRSRGKTLARGKSGGTLESGKWVGAIPTPVAGEVLEVNETVRSQPQLVNDDPYGAGWLLKIKPSNWDDDAKLLAVGSDGIAQYQAKLEQDGIQCAK</sequence>
<evidence type="ECO:0000259" key="3">
    <source>
        <dbReference type="PROSITE" id="PS50968"/>
    </source>
</evidence>
<comment type="similarity">
    <text evidence="2">Belongs to the GcvH family.</text>
</comment>
<dbReference type="PANTHER" id="PTHR11715:SF3">
    <property type="entry name" value="GLYCINE CLEAVAGE SYSTEM H PROTEIN-RELATED"/>
    <property type="match status" value="1"/>
</dbReference>
<protein>
    <recommendedName>
        <fullName evidence="2">Glycine cleavage system H protein</fullName>
    </recommendedName>
</protein>
<dbReference type="HAMAP" id="MF_00272">
    <property type="entry name" value="GcvH"/>
    <property type="match status" value="1"/>
</dbReference>
<accession>A0ABN5GZP2</accession>
<comment type="function">
    <text evidence="2">The glycine cleavage system catalyzes the degradation of glycine. The H protein shuttles the methylamine group of glycine from the P protein to the T protein.</text>
</comment>
<comment type="cofactor">
    <cofactor evidence="2">
        <name>(R)-lipoate</name>
        <dbReference type="ChEBI" id="CHEBI:83088"/>
    </cofactor>
    <text evidence="2">Binds 1 lipoyl cofactor covalently.</text>
</comment>
<dbReference type="Gene3D" id="2.40.50.100">
    <property type="match status" value="1"/>
</dbReference>
<dbReference type="InterPro" id="IPR011053">
    <property type="entry name" value="Single_hybrid_motif"/>
</dbReference>
<evidence type="ECO:0000256" key="2">
    <source>
        <dbReference type="HAMAP-Rule" id="MF_00272"/>
    </source>
</evidence>
<dbReference type="SUPFAM" id="SSF51230">
    <property type="entry name" value="Single hybrid motif"/>
    <property type="match status" value="1"/>
</dbReference>
<keyword evidence="1 2" id="KW-0450">Lipoyl</keyword>
<dbReference type="EMBL" id="CP019454">
    <property type="protein sequence ID" value="AUW93602.1"/>
    <property type="molecule type" value="Genomic_DNA"/>
</dbReference>
<proteinExistence type="inferred from homology"/>
<name>A0ABN5GZP2_9FIRM</name>
<feature type="modified residue" description="N6-lipoyllysine" evidence="2">
    <location>
        <position position="71"/>
    </location>
</feature>
<dbReference type="PANTHER" id="PTHR11715">
    <property type="entry name" value="GLYCINE CLEAVAGE SYSTEM H PROTEIN"/>
    <property type="match status" value="1"/>
</dbReference>
<evidence type="ECO:0000313" key="5">
    <source>
        <dbReference type="Proteomes" id="UP000325292"/>
    </source>
</evidence>
<dbReference type="CDD" id="cd06848">
    <property type="entry name" value="GCS_H"/>
    <property type="match status" value="1"/>
</dbReference>
<dbReference type="InterPro" id="IPR000089">
    <property type="entry name" value="Biotin_lipoyl"/>
</dbReference>
<evidence type="ECO:0000313" key="4">
    <source>
        <dbReference type="EMBL" id="AUW93602.1"/>
    </source>
</evidence>
<dbReference type="Proteomes" id="UP000325292">
    <property type="component" value="Chromosome"/>
</dbReference>
<dbReference type="PROSITE" id="PS50968">
    <property type="entry name" value="BIOTINYL_LIPOYL"/>
    <property type="match status" value="1"/>
</dbReference>
<reference evidence="4 5" key="1">
    <citation type="journal article" date="2019" name="Sci. Rep.">
        <title>Sulfobacillus thermotolerans: new insights into resistance and metabolic capacities of acidophilic chemolithotrophs.</title>
        <authorList>
            <person name="Panyushkina A.E."/>
            <person name="Babenko V.V."/>
            <person name="Nikitina A.S."/>
            <person name="Selezneva O.V."/>
            <person name="Tsaplina I.A."/>
            <person name="Letarova M.A."/>
            <person name="Kostryukova E.S."/>
            <person name="Letarov A.V."/>
        </authorList>
    </citation>
    <scope>NUCLEOTIDE SEQUENCE [LARGE SCALE GENOMIC DNA]</scope>
    <source>
        <strain evidence="4 5">Kr1</strain>
    </source>
</reference>
<comment type="subunit">
    <text evidence="2">The glycine cleavage system is composed of four proteins: P, T, L and H.</text>
</comment>
<feature type="domain" description="Lipoyl-binding" evidence="3">
    <location>
        <begin position="30"/>
        <end position="112"/>
    </location>
</feature>
<dbReference type="InterPro" id="IPR002930">
    <property type="entry name" value="GCV_H"/>
</dbReference>
<dbReference type="Pfam" id="PF01597">
    <property type="entry name" value="GCV_H"/>
    <property type="match status" value="1"/>
</dbReference>
<gene>
    <name evidence="2" type="primary">gcvH</name>
    <name evidence="4" type="ORF">BXT84_06310</name>
</gene>
<dbReference type="NCBIfam" id="NF002270">
    <property type="entry name" value="PRK01202.1"/>
    <property type="match status" value="1"/>
</dbReference>